<evidence type="ECO:0000313" key="3">
    <source>
        <dbReference type="Proteomes" id="UP000245523"/>
    </source>
</evidence>
<reference evidence="2 3" key="1">
    <citation type="submission" date="2018-05" db="EMBL/GenBank/DDBJ databases">
        <title>Animal gut microbial communities from fecal samples from Wisconsin, USA.</title>
        <authorList>
            <person name="Neumann A."/>
        </authorList>
    </citation>
    <scope>NUCLEOTIDE SEQUENCE [LARGE SCALE GENOMIC DNA]</scope>
    <source>
        <strain evidence="2 3">UWS4</strain>
    </source>
</reference>
<dbReference type="SMART" id="SM00479">
    <property type="entry name" value="EXOIII"/>
    <property type="match status" value="1"/>
</dbReference>
<accession>A0ABX5LK32</accession>
<comment type="caution">
    <text evidence="2">The sequence shown here is derived from an EMBL/GenBank/DDBJ whole genome shotgun (WGS) entry which is preliminary data.</text>
</comment>
<keyword evidence="2" id="KW-0269">Exonuclease</keyword>
<keyword evidence="3" id="KW-1185">Reference proteome</keyword>
<dbReference type="InterPro" id="IPR012337">
    <property type="entry name" value="RNaseH-like_sf"/>
</dbReference>
<dbReference type="InterPro" id="IPR036397">
    <property type="entry name" value="RNaseH_sf"/>
</dbReference>
<dbReference type="CDD" id="cd06127">
    <property type="entry name" value="DEDDh"/>
    <property type="match status" value="1"/>
</dbReference>
<dbReference type="InterPro" id="IPR013520">
    <property type="entry name" value="Ribonucl_H"/>
</dbReference>
<dbReference type="EMBL" id="QGHD01000020">
    <property type="protein sequence ID" value="PWK94783.1"/>
    <property type="molecule type" value="Genomic_DNA"/>
</dbReference>
<gene>
    <name evidence="2" type="ORF">B0H50_12024</name>
</gene>
<dbReference type="Pfam" id="PF00929">
    <property type="entry name" value="RNase_T"/>
    <property type="match status" value="1"/>
</dbReference>
<feature type="domain" description="Exonuclease" evidence="1">
    <location>
        <begin position="8"/>
        <end position="173"/>
    </location>
</feature>
<dbReference type="Proteomes" id="UP000245523">
    <property type="component" value="Unassembled WGS sequence"/>
</dbReference>
<proteinExistence type="predicted"/>
<keyword evidence="2" id="KW-0540">Nuclease</keyword>
<name>A0ABX5LK32_9BACT</name>
<dbReference type="GO" id="GO:0004527">
    <property type="term" value="F:exonuclease activity"/>
    <property type="evidence" value="ECO:0007669"/>
    <property type="project" value="UniProtKB-KW"/>
</dbReference>
<dbReference type="Gene3D" id="3.30.420.10">
    <property type="entry name" value="Ribonuclease H-like superfamily/Ribonuclease H"/>
    <property type="match status" value="1"/>
</dbReference>
<evidence type="ECO:0000313" key="2">
    <source>
        <dbReference type="EMBL" id="PWK94783.1"/>
    </source>
</evidence>
<dbReference type="PANTHER" id="PTHR30231:SF41">
    <property type="entry name" value="DNA POLYMERASE III SUBUNIT EPSILON"/>
    <property type="match status" value="1"/>
</dbReference>
<evidence type="ECO:0000259" key="1">
    <source>
        <dbReference type="SMART" id="SM00479"/>
    </source>
</evidence>
<sequence>MADFSNYRFAVVDVETTGGKPADSRVIEIGIALIDDWKITQKFSSLVHTDRELSPFIQNLTGITPKKLENAPAFEEIAAKVDALLDGRIFVAHNVASDYAAVGAELKRAGFDFSPEKLCTVKLSRRVFPGLRKYNLHELTASLNLPDFEQHHALNDAIAAAQILILAKERGGLPQIEELLRGGKRPLFYPQGWDDAKILKLSRNPGIIYLLGKNGVLYATAARNMRSRVLELLANTKRGVLKGLASHLVDIQVKELGSEILAKLCLESELAQKAFLYNSKAVKKPDIGAPLPDMALFLSGRFLGDRGIVIVLKGKVQGYTFIQEENGYSLHEILERLIPFAPAENLVPMIRSAMQKNGVKIQFL</sequence>
<organism evidence="2 3">
    <name type="scientific">Hallerella porci</name>
    <dbReference type="NCBI Taxonomy" id="1945871"/>
    <lineage>
        <taxon>Bacteria</taxon>
        <taxon>Pseudomonadati</taxon>
        <taxon>Fibrobacterota</taxon>
        <taxon>Fibrobacteria</taxon>
        <taxon>Fibrobacterales</taxon>
        <taxon>Fibrobacteraceae</taxon>
        <taxon>Hallerella</taxon>
    </lineage>
</organism>
<keyword evidence="2" id="KW-0378">Hydrolase</keyword>
<dbReference type="SUPFAM" id="SSF53098">
    <property type="entry name" value="Ribonuclease H-like"/>
    <property type="match status" value="1"/>
</dbReference>
<dbReference type="PANTHER" id="PTHR30231">
    <property type="entry name" value="DNA POLYMERASE III SUBUNIT EPSILON"/>
    <property type="match status" value="1"/>
</dbReference>
<protein>
    <submittedName>
        <fullName evidence="2">DNA polymerase III epsilon subunit family exonuclease</fullName>
    </submittedName>
</protein>
<dbReference type="RefSeq" id="WP_106199068.1">
    <property type="nucleotide sequence ID" value="NZ_JAXEIU010000027.1"/>
</dbReference>